<name>A0A225VVF9_9STRA</name>
<evidence type="ECO:0000313" key="2">
    <source>
        <dbReference type="EMBL" id="OWZ09426.1"/>
    </source>
</evidence>
<dbReference type="GO" id="GO:0006508">
    <property type="term" value="P:proteolysis"/>
    <property type="evidence" value="ECO:0007669"/>
    <property type="project" value="UniProtKB-KW"/>
</dbReference>
<feature type="domain" description="SAC3/GANP/THP3 conserved" evidence="1">
    <location>
        <begin position="14"/>
        <end position="126"/>
    </location>
</feature>
<organism evidence="2 3">
    <name type="scientific">Phytophthora megakarya</name>
    <dbReference type="NCBI Taxonomy" id="4795"/>
    <lineage>
        <taxon>Eukaryota</taxon>
        <taxon>Sar</taxon>
        <taxon>Stramenopiles</taxon>
        <taxon>Oomycota</taxon>
        <taxon>Peronosporomycetes</taxon>
        <taxon>Peronosporales</taxon>
        <taxon>Peronosporaceae</taxon>
        <taxon>Phytophthora</taxon>
    </lineage>
</organism>
<dbReference type="PANTHER" id="PTHR12436">
    <property type="entry name" value="80 KDA MCM3-ASSOCIATED PROTEIN"/>
    <property type="match status" value="1"/>
</dbReference>
<evidence type="ECO:0000259" key="1">
    <source>
        <dbReference type="Pfam" id="PF03399"/>
    </source>
</evidence>
<sequence>MHELKGFDHEDVPELKDAAEFVAYDLLLHADQPQTVAWMLLKLSPKLRRLAAVQRALRTFVALQTDDFHGFFVEFSAMTLLERAASLRHFPKVWTRSLRMINKGFGKQDRFPLEEFARWMCLADPKSEGEGGELAESLCMALNIQTQRHSPPSPPKTIVADSWEIVDEVPVPTKPRSLGFAKFKFAPLHDQMDANAVRVLLRAVALLIKSDLARKGLLLTTTEMIMGTAHSSG</sequence>
<proteinExistence type="predicted"/>
<gene>
    <name evidence="2" type="ORF">PHMEG_00017873</name>
</gene>
<evidence type="ECO:0000313" key="3">
    <source>
        <dbReference type="Proteomes" id="UP000198211"/>
    </source>
</evidence>
<dbReference type="EMBL" id="NBNE01002796">
    <property type="protein sequence ID" value="OWZ09426.1"/>
    <property type="molecule type" value="Genomic_DNA"/>
</dbReference>
<dbReference type="Pfam" id="PF03399">
    <property type="entry name" value="SAC3_GANP"/>
    <property type="match status" value="1"/>
</dbReference>
<dbReference type="InterPro" id="IPR045107">
    <property type="entry name" value="SAC3/GANP/THP3"/>
</dbReference>
<dbReference type="GO" id="GO:0008233">
    <property type="term" value="F:peptidase activity"/>
    <property type="evidence" value="ECO:0007669"/>
    <property type="project" value="UniProtKB-KW"/>
</dbReference>
<keyword evidence="2" id="KW-0378">Hydrolase</keyword>
<dbReference type="GO" id="GO:0006406">
    <property type="term" value="P:mRNA export from nucleus"/>
    <property type="evidence" value="ECO:0007669"/>
    <property type="project" value="TreeGrafter"/>
</dbReference>
<dbReference type="PANTHER" id="PTHR12436:SF3">
    <property type="entry name" value="GERMINAL-CENTER ASSOCIATED NUCLEAR PROTEIN"/>
    <property type="match status" value="1"/>
</dbReference>
<dbReference type="InterPro" id="IPR005062">
    <property type="entry name" value="SAC3/GANP/THP3_conserved"/>
</dbReference>
<keyword evidence="3" id="KW-1185">Reference proteome</keyword>
<comment type="caution">
    <text evidence="2">The sequence shown here is derived from an EMBL/GenBank/DDBJ whole genome shotgun (WGS) entry which is preliminary data.</text>
</comment>
<dbReference type="GO" id="GO:0070390">
    <property type="term" value="C:transcription export complex 2"/>
    <property type="evidence" value="ECO:0007669"/>
    <property type="project" value="TreeGrafter"/>
</dbReference>
<dbReference type="Proteomes" id="UP000198211">
    <property type="component" value="Unassembled WGS sequence"/>
</dbReference>
<dbReference type="STRING" id="4795.A0A225VVF9"/>
<dbReference type="Gene3D" id="1.25.40.990">
    <property type="match status" value="1"/>
</dbReference>
<keyword evidence="2" id="KW-0645">Protease</keyword>
<accession>A0A225VVF9</accession>
<dbReference type="GO" id="GO:0005737">
    <property type="term" value="C:cytoplasm"/>
    <property type="evidence" value="ECO:0007669"/>
    <property type="project" value="TreeGrafter"/>
</dbReference>
<reference evidence="3" key="1">
    <citation type="submission" date="2017-03" db="EMBL/GenBank/DDBJ databases">
        <title>Phytopthora megakarya and P. palmivora, two closely related causual agents of cacao black pod achieved similar genome size and gene model numbers by different mechanisms.</title>
        <authorList>
            <person name="Ali S."/>
            <person name="Shao J."/>
            <person name="Larry D.J."/>
            <person name="Kronmiller B."/>
            <person name="Shen D."/>
            <person name="Strem M.D."/>
            <person name="Melnick R.L."/>
            <person name="Guiltinan M.J."/>
            <person name="Tyler B.M."/>
            <person name="Meinhardt L.W."/>
            <person name="Bailey B.A."/>
        </authorList>
    </citation>
    <scope>NUCLEOTIDE SEQUENCE [LARGE SCALE GENOMIC DNA]</scope>
    <source>
        <strain evidence="3">zdho120</strain>
    </source>
</reference>
<dbReference type="OrthoDB" id="264795at2759"/>
<dbReference type="AlphaFoldDB" id="A0A225VVF9"/>
<protein>
    <submittedName>
        <fullName evidence="2">Serine protease</fullName>
    </submittedName>
</protein>